<dbReference type="PANTHER" id="PTHR34222">
    <property type="entry name" value="GAG_PRE-INTEGRS DOMAIN-CONTAINING PROTEIN"/>
    <property type="match status" value="1"/>
</dbReference>
<evidence type="ECO:0000313" key="3">
    <source>
        <dbReference type="EMBL" id="RVW49035.1"/>
    </source>
</evidence>
<dbReference type="InterPro" id="IPR029472">
    <property type="entry name" value="Copia-like_N"/>
</dbReference>
<dbReference type="Proteomes" id="UP000288805">
    <property type="component" value="Unassembled WGS sequence"/>
</dbReference>
<dbReference type="AlphaFoldDB" id="A0A438EN32"/>
<dbReference type="Pfam" id="PF14244">
    <property type="entry name" value="Retrotran_gag_3"/>
    <property type="match status" value="1"/>
</dbReference>
<protein>
    <submittedName>
        <fullName evidence="3">Uncharacterized protein</fullName>
    </submittedName>
</protein>
<proteinExistence type="predicted"/>
<dbReference type="Pfam" id="PF22936">
    <property type="entry name" value="Pol_BBD"/>
    <property type="match status" value="1"/>
</dbReference>
<dbReference type="EMBL" id="QGNW01001235">
    <property type="protein sequence ID" value="RVW49035.1"/>
    <property type="molecule type" value="Genomic_DNA"/>
</dbReference>
<organism evidence="3 4">
    <name type="scientific">Vitis vinifera</name>
    <name type="common">Grape</name>
    <dbReference type="NCBI Taxonomy" id="29760"/>
    <lineage>
        <taxon>Eukaryota</taxon>
        <taxon>Viridiplantae</taxon>
        <taxon>Streptophyta</taxon>
        <taxon>Embryophyta</taxon>
        <taxon>Tracheophyta</taxon>
        <taxon>Spermatophyta</taxon>
        <taxon>Magnoliopsida</taxon>
        <taxon>eudicotyledons</taxon>
        <taxon>Gunneridae</taxon>
        <taxon>Pentapetalae</taxon>
        <taxon>rosids</taxon>
        <taxon>Vitales</taxon>
        <taxon>Vitaceae</taxon>
        <taxon>Viteae</taxon>
        <taxon>Vitis</taxon>
    </lineage>
</organism>
<evidence type="ECO:0000259" key="1">
    <source>
        <dbReference type="Pfam" id="PF14244"/>
    </source>
</evidence>
<name>A0A438EN32_VITVI</name>
<dbReference type="InterPro" id="IPR054722">
    <property type="entry name" value="PolX-like_BBD"/>
</dbReference>
<feature type="domain" description="Retrovirus-related Pol polyprotein from transposon TNT 1-94-like beta-barrel" evidence="2">
    <location>
        <begin position="247"/>
        <end position="317"/>
    </location>
</feature>
<reference evidence="3 4" key="1">
    <citation type="journal article" date="2018" name="PLoS Genet.">
        <title>Population sequencing reveals clonal diversity and ancestral inbreeding in the grapevine cultivar Chardonnay.</title>
        <authorList>
            <person name="Roach M.J."/>
            <person name="Johnson D.L."/>
            <person name="Bohlmann J."/>
            <person name="van Vuuren H.J."/>
            <person name="Jones S.J."/>
            <person name="Pretorius I.S."/>
            <person name="Schmidt S.A."/>
            <person name="Borneman A.R."/>
        </authorList>
    </citation>
    <scope>NUCLEOTIDE SEQUENCE [LARGE SCALE GENOMIC DNA]</scope>
    <source>
        <strain evidence="4">cv. Chardonnay</strain>
        <tissue evidence="3">Leaf</tissue>
    </source>
</reference>
<gene>
    <name evidence="3" type="ORF">CK203_080987</name>
</gene>
<sequence>MTEVLSKVQVSTSTIENLTTPIGIKLNCSNYTLWSQVVEMYISGKEKLGYINDDCPPPPQAYPSFRKWRIDNVIVKGCNVLQMSPFPSIDQAYAHVHREALQQAVMSTSDLDNTSGVVLITKGLKLSSANTNSIAVSSHGKSTTAFKSQTVPDGMKCPHCGNQCHTSENCLKKNGYPDWWYELQAKKKKDSAGADANKGKVAIMSAKPHISLIPQVESSQDAGSVSDIGNCGFNLVTSFYDVDRGAWLLDSGALNHMTFVATDFTTTSPPRRTSVANANGVVSPITRVGSVYLSPSLQLLNTLLVPLLSHKLLFVSPVTIELNCVVLVYPTFCILQDILTKEIIGHGTKRGVVYTTWKMLAQVMFTKYKVM</sequence>
<dbReference type="PANTHER" id="PTHR34222:SF43">
    <property type="entry name" value="RETROTRANSPOSON GAG DOMAIN-CONTAINING PROTEIN"/>
    <property type="match status" value="1"/>
</dbReference>
<evidence type="ECO:0000259" key="2">
    <source>
        <dbReference type="Pfam" id="PF22936"/>
    </source>
</evidence>
<evidence type="ECO:0000313" key="4">
    <source>
        <dbReference type="Proteomes" id="UP000288805"/>
    </source>
</evidence>
<accession>A0A438EN32</accession>
<feature type="domain" description="Retrotransposon Copia-like N-terminal" evidence="1">
    <location>
        <begin position="24"/>
        <end position="59"/>
    </location>
</feature>
<comment type="caution">
    <text evidence="3">The sequence shown here is derived from an EMBL/GenBank/DDBJ whole genome shotgun (WGS) entry which is preliminary data.</text>
</comment>